<evidence type="ECO:0000256" key="5">
    <source>
        <dbReference type="ARBA" id="ARBA00022692"/>
    </source>
</evidence>
<evidence type="ECO:0000256" key="6">
    <source>
        <dbReference type="ARBA" id="ARBA00022989"/>
    </source>
</evidence>
<gene>
    <name evidence="10" type="ORF">EDC26_105222</name>
</gene>
<dbReference type="InterPro" id="IPR043429">
    <property type="entry name" value="ArtM/GltK/GlnP/TcyL/YhdX-like"/>
</dbReference>
<dbReference type="EMBL" id="SMAJ01000005">
    <property type="protein sequence ID" value="TCT08669.1"/>
    <property type="molecule type" value="Genomic_DNA"/>
</dbReference>
<dbReference type="GO" id="GO:0043190">
    <property type="term" value="C:ATP-binding cassette (ABC) transporter complex"/>
    <property type="evidence" value="ECO:0007669"/>
    <property type="project" value="InterPro"/>
</dbReference>
<reference evidence="10 11" key="1">
    <citation type="submission" date="2019-03" db="EMBL/GenBank/DDBJ databases">
        <title>Genomic Encyclopedia of Type Strains, Phase IV (KMG-IV): sequencing the most valuable type-strain genomes for metagenomic binning, comparative biology and taxonomic classification.</title>
        <authorList>
            <person name="Goeker M."/>
        </authorList>
    </citation>
    <scope>NUCLEOTIDE SEQUENCE [LARGE SCALE GENOMIC DNA]</scope>
    <source>
        <strain evidence="10 11">DSM 24591</strain>
    </source>
</reference>
<evidence type="ECO:0000256" key="4">
    <source>
        <dbReference type="ARBA" id="ARBA00022475"/>
    </source>
</evidence>
<feature type="transmembrane region" description="Helical" evidence="8">
    <location>
        <begin position="208"/>
        <end position="228"/>
    </location>
</feature>
<dbReference type="AlphaFoldDB" id="A0A4R3M8P8"/>
<feature type="transmembrane region" description="Helical" evidence="8">
    <location>
        <begin position="168"/>
        <end position="196"/>
    </location>
</feature>
<organism evidence="10 11">
    <name type="scientific">Paralcaligenes ureilyticus</name>
    <dbReference type="NCBI Taxonomy" id="627131"/>
    <lineage>
        <taxon>Bacteria</taxon>
        <taxon>Pseudomonadati</taxon>
        <taxon>Pseudomonadota</taxon>
        <taxon>Betaproteobacteria</taxon>
        <taxon>Burkholderiales</taxon>
        <taxon>Alcaligenaceae</taxon>
        <taxon>Paralcaligenes</taxon>
    </lineage>
</organism>
<evidence type="ECO:0000256" key="8">
    <source>
        <dbReference type="RuleBase" id="RU363032"/>
    </source>
</evidence>
<dbReference type="InterPro" id="IPR035906">
    <property type="entry name" value="MetI-like_sf"/>
</dbReference>
<name>A0A4R3M8P8_9BURK</name>
<evidence type="ECO:0000256" key="3">
    <source>
        <dbReference type="ARBA" id="ARBA00022448"/>
    </source>
</evidence>
<sequence>MPPTFLAKWKHRLFPNFFEGVLSAITTALVVAVLYAFLKWVFITANWAVITESMRFLMAGSMPIASIGRAWVAATLFSFMTGLSLGGLTRAKNLKPVAAAVAALILIATIFWAMGRYSEALTAALFIAAGCGWLIMQRVASGSALLGIGWIITTIIMWNVLIPDDGKAAGGLLLGILMTLVAAVFSFPLGVLLALGRTNRLPGIRITCVAYIELIRSLPLISILYWAWMVVPLILPADFRINDLVRGAAGFTLFYAAYVAEYVRGGLQGVPEGQLNAARSLGLNSFAATYYIILPQALRSVLPGLVGNVLDIFNNVPLLFIIGLTEFVRAGQVLLSNPQHSAQMYEVYTFMFMVYLVIATLLSWSSRVVENKLSHV</sequence>
<dbReference type="InterPro" id="IPR000515">
    <property type="entry name" value="MetI-like"/>
</dbReference>
<dbReference type="GO" id="GO:0022857">
    <property type="term" value="F:transmembrane transporter activity"/>
    <property type="evidence" value="ECO:0007669"/>
    <property type="project" value="InterPro"/>
</dbReference>
<evidence type="ECO:0000256" key="2">
    <source>
        <dbReference type="ARBA" id="ARBA00010072"/>
    </source>
</evidence>
<keyword evidence="7 8" id="KW-0472">Membrane</keyword>
<feature type="transmembrane region" description="Helical" evidence="8">
    <location>
        <begin position="63"/>
        <end position="85"/>
    </location>
</feature>
<dbReference type="NCBIfam" id="TIGR01726">
    <property type="entry name" value="HEQRo_perm_3TM"/>
    <property type="match status" value="1"/>
</dbReference>
<feature type="transmembrane region" description="Helical" evidence="8">
    <location>
        <begin position="281"/>
        <end position="298"/>
    </location>
</feature>
<dbReference type="SUPFAM" id="SSF161098">
    <property type="entry name" value="MetI-like"/>
    <property type="match status" value="1"/>
</dbReference>
<dbReference type="PROSITE" id="PS50928">
    <property type="entry name" value="ABC_TM1"/>
    <property type="match status" value="1"/>
</dbReference>
<feature type="transmembrane region" description="Helical" evidence="8">
    <location>
        <begin position="21"/>
        <end position="43"/>
    </location>
</feature>
<comment type="caution">
    <text evidence="10">The sequence shown here is derived from an EMBL/GenBank/DDBJ whole genome shotgun (WGS) entry which is preliminary data.</text>
</comment>
<dbReference type="PANTHER" id="PTHR30614:SF41">
    <property type="entry name" value="INNER MEMBRANE AMINO-ACID ABC TRANSPORTER PERMEASE PROTEIN YHDY"/>
    <property type="match status" value="1"/>
</dbReference>
<feature type="transmembrane region" description="Helical" evidence="8">
    <location>
        <begin position="318"/>
        <end position="335"/>
    </location>
</feature>
<accession>A0A4R3M8P8</accession>
<comment type="similarity">
    <text evidence="2">Belongs to the binding-protein-dependent transport system permease family. HisMQ subfamily.</text>
</comment>
<evidence type="ECO:0000256" key="1">
    <source>
        <dbReference type="ARBA" id="ARBA00004429"/>
    </source>
</evidence>
<keyword evidence="6 8" id="KW-1133">Transmembrane helix</keyword>
<keyword evidence="5 8" id="KW-0812">Transmembrane</keyword>
<feature type="transmembrane region" description="Helical" evidence="8">
    <location>
        <begin position="244"/>
        <end position="260"/>
    </location>
</feature>
<dbReference type="RefSeq" id="WP_132581848.1">
    <property type="nucleotide sequence ID" value="NZ_SMAJ01000005.1"/>
</dbReference>
<evidence type="ECO:0000313" key="10">
    <source>
        <dbReference type="EMBL" id="TCT08669.1"/>
    </source>
</evidence>
<feature type="transmembrane region" description="Helical" evidence="8">
    <location>
        <begin position="143"/>
        <end position="162"/>
    </location>
</feature>
<protein>
    <submittedName>
        <fullName evidence="10">General L-amino acid transport system permease protein</fullName>
    </submittedName>
</protein>
<feature type="domain" description="ABC transmembrane type-1" evidence="9">
    <location>
        <begin position="172"/>
        <end position="366"/>
    </location>
</feature>
<keyword evidence="4" id="KW-1003">Cell membrane</keyword>
<evidence type="ECO:0000259" key="9">
    <source>
        <dbReference type="PROSITE" id="PS50928"/>
    </source>
</evidence>
<dbReference type="Pfam" id="PF00528">
    <property type="entry name" value="BPD_transp_1"/>
    <property type="match status" value="1"/>
</dbReference>
<comment type="subcellular location">
    <subcellularLocation>
        <location evidence="1">Cell inner membrane</location>
        <topology evidence="1">Multi-pass membrane protein</topology>
    </subcellularLocation>
    <subcellularLocation>
        <location evidence="8">Cell membrane</location>
        <topology evidence="8">Multi-pass membrane protein</topology>
    </subcellularLocation>
</comment>
<evidence type="ECO:0000313" key="11">
    <source>
        <dbReference type="Proteomes" id="UP000295525"/>
    </source>
</evidence>
<keyword evidence="11" id="KW-1185">Reference proteome</keyword>
<feature type="transmembrane region" description="Helical" evidence="8">
    <location>
        <begin position="347"/>
        <end position="366"/>
    </location>
</feature>
<proteinExistence type="inferred from homology"/>
<dbReference type="PANTHER" id="PTHR30614">
    <property type="entry name" value="MEMBRANE COMPONENT OF AMINO ACID ABC TRANSPORTER"/>
    <property type="match status" value="1"/>
</dbReference>
<dbReference type="Gene3D" id="1.10.3720.10">
    <property type="entry name" value="MetI-like"/>
    <property type="match status" value="1"/>
</dbReference>
<keyword evidence="3 8" id="KW-0813">Transport</keyword>
<dbReference type="InterPro" id="IPR010065">
    <property type="entry name" value="AA_ABC_transptr_permease_3TM"/>
</dbReference>
<dbReference type="Proteomes" id="UP000295525">
    <property type="component" value="Unassembled WGS sequence"/>
</dbReference>
<feature type="transmembrane region" description="Helical" evidence="8">
    <location>
        <begin position="120"/>
        <end position="136"/>
    </location>
</feature>
<dbReference type="CDD" id="cd06261">
    <property type="entry name" value="TM_PBP2"/>
    <property type="match status" value="1"/>
</dbReference>
<feature type="transmembrane region" description="Helical" evidence="8">
    <location>
        <begin position="97"/>
        <end position="114"/>
    </location>
</feature>
<dbReference type="GO" id="GO:0006865">
    <property type="term" value="P:amino acid transport"/>
    <property type="evidence" value="ECO:0007669"/>
    <property type="project" value="TreeGrafter"/>
</dbReference>
<evidence type="ECO:0000256" key="7">
    <source>
        <dbReference type="ARBA" id="ARBA00023136"/>
    </source>
</evidence>
<dbReference type="OrthoDB" id="9771188at2"/>